<keyword evidence="1" id="KW-1133">Transmembrane helix</keyword>
<keyword evidence="1" id="KW-0472">Membrane</keyword>
<name>A0A0S3SM02_PHAAN</name>
<reference evidence="2 3" key="1">
    <citation type="journal article" date="2015" name="Sci. Rep.">
        <title>The power of single molecule real-time sequencing technology in the de novo assembly of a eukaryotic genome.</title>
        <authorList>
            <person name="Sakai H."/>
            <person name="Naito K."/>
            <person name="Ogiso-Tanaka E."/>
            <person name="Takahashi Y."/>
            <person name="Iseki K."/>
            <person name="Muto C."/>
            <person name="Satou K."/>
            <person name="Teruya K."/>
            <person name="Shiroma A."/>
            <person name="Shimoji M."/>
            <person name="Hirano T."/>
            <person name="Itoh T."/>
            <person name="Kaga A."/>
            <person name="Tomooka N."/>
        </authorList>
    </citation>
    <scope>NUCLEOTIDE SEQUENCE [LARGE SCALE GENOMIC DNA]</scope>
    <source>
        <strain evidence="3">cv. Shumari</strain>
    </source>
</reference>
<gene>
    <name evidence="2" type="primary">Vigan.08G041800</name>
    <name evidence="2" type="ORF">VIGAN_08041800</name>
</gene>
<dbReference type="Proteomes" id="UP000291084">
    <property type="component" value="Chromosome 8"/>
</dbReference>
<sequence length="109" mass="13152">MGLIINAIQDEIRKRNPHTSMSNLRRENHLVVIGNFTFFYNCLHHILFFVCIFVLIPHRFSFLIHLFLLLPNYLSSYRFRILFFKVDKLVICIVISTLKISFQNSFFYY</sequence>
<protein>
    <submittedName>
        <fullName evidence="2">Uncharacterized protein</fullName>
    </submittedName>
</protein>
<dbReference type="AlphaFoldDB" id="A0A0S3SM02"/>
<feature type="transmembrane region" description="Helical" evidence="1">
    <location>
        <begin position="46"/>
        <end position="70"/>
    </location>
</feature>
<accession>A0A0S3SM02</accession>
<evidence type="ECO:0000313" key="2">
    <source>
        <dbReference type="EMBL" id="BAT93871.1"/>
    </source>
</evidence>
<feature type="transmembrane region" description="Helical" evidence="1">
    <location>
        <begin position="82"/>
        <end position="102"/>
    </location>
</feature>
<keyword evidence="3" id="KW-1185">Reference proteome</keyword>
<organism evidence="2 3">
    <name type="scientific">Vigna angularis var. angularis</name>
    <dbReference type="NCBI Taxonomy" id="157739"/>
    <lineage>
        <taxon>Eukaryota</taxon>
        <taxon>Viridiplantae</taxon>
        <taxon>Streptophyta</taxon>
        <taxon>Embryophyta</taxon>
        <taxon>Tracheophyta</taxon>
        <taxon>Spermatophyta</taxon>
        <taxon>Magnoliopsida</taxon>
        <taxon>eudicotyledons</taxon>
        <taxon>Gunneridae</taxon>
        <taxon>Pentapetalae</taxon>
        <taxon>rosids</taxon>
        <taxon>fabids</taxon>
        <taxon>Fabales</taxon>
        <taxon>Fabaceae</taxon>
        <taxon>Papilionoideae</taxon>
        <taxon>50 kb inversion clade</taxon>
        <taxon>NPAAA clade</taxon>
        <taxon>indigoferoid/millettioid clade</taxon>
        <taxon>Phaseoleae</taxon>
        <taxon>Vigna</taxon>
    </lineage>
</organism>
<dbReference type="EMBL" id="AP015041">
    <property type="protein sequence ID" value="BAT93871.1"/>
    <property type="molecule type" value="Genomic_DNA"/>
</dbReference>
<proteinExistence type="predicted"/>
<evidence type="ECO:0000256" key="1">
    <source>
        <dbReference type="SAM" id="Phobius"/>
    </source>
</evidence>
<keyword evidence="1" id="KW-0812">Transmembrane</keyword>
<evidence type="ECO:0000313" key="3">
    <source>
        <dbReference type="Proteomes" id="UP000291084"/>
    </source>
</evidence>